<evidence type="ECO:0000313" key="2">
    <source>
        <dbReference type="Proteomes" id="UP000250235"/>
    </source>
</evidence>
<dbReference type="AlphaFoldDB" id="A0A2Z7B8W0"/>
<accession>A0A2Z7B8W0</accession>
<organism evidence="1 2">
    <name type="scientific">Dorcoceras hygrometricum</name>
    <dbReference type="NCBI Taxonomy" id="472368"/>
    <lineage>
        <taxon>Eukaryota</taxon>
        <taxon>Viridiplantae</taxon>
        <taxon>Streptophyta</taxon>
        <taxon>Embryophyta</taxon>
        <taxon>Tracheophyta</taxon>
        <taxon>Spermatophyta</taxon>
        <taxon>Magnoliopsida</taxon>
        <taxon>eudicotyledons</taxon>
        <taxon>Gunneridae</taxon>
        <taxon>Pentapetalae</taxon>
        <taxon>asterids</taxon>
        <taxon>lamiids</taxon>
        <taxon>Lamiales</taxon>
        <taxon>Gesneriaceae</taxon>
        <taxon>Didymocarpoideae</taxon>
        <taxon>Trichosporeae</taxon>
        <taxon>Loxocarpinae</taxon>
        <taxon>Dorcoceras</taxon>
    </lineage>
</organism>
<name>A0A2Z7B8W0_9LAMI</name>
<reference evidence="1 2" key="1">
    <citation type="journal article" date="2015" name="Proc. Natl. Acad. Sci. U.S.A.">
        <title>The resurrection genome of Boea hygrometrica: A blueprint for survival of dehydration.</title>
        <authorList>
            <person name="Xiao L."/>
            <person name="Yang G."/>
            <person name="Zhang L."/>
            <person name="Yang X."/>
            <person name="Zhao S."/>
            <person name="Ji Z."/>
            <person name="Zhou Q."/>
            <person name="Hu M."/>
            <person name="Wang Y."/>
            <person name="Chen M."/>
            <person name="Xu Y."/>
            <person name="Jin H."/>
            <person name="Xiao X."/>
            <person name="Hu G."/>
            <person name="Bao F."/>
            <person name="Hu Y."/>
            <person name="Wan P."/>
            <person name="Li L."/>
            <person name="Deng X."/>
            <person name="Kuang T."/>
            <person name="Xiang C."/>
            <person name="Zhu J.K."/>
            <person name="Oliver M.J."/>
            <person name="He Y."/>
        </authorList>
    </citation>
    <scope>NUCLEOTIDE SEQUENCE [LARGE SCALE GENOMIC DNA]</scope>
    <source>
        <strain evidence="2">cv. XS01</strain>
    </source>
</reference>
<proteinExistence type="predicted"/>
<dbReference type="Proteomes" id="UP000250235">
    <property type="component" value="Unassembled WGS sequence"/>
</dbReference>
<dbReference type="OrthoDB" id="1227218at2759"/>
<evidence type="ECO:0000313" key="1">
    <source>
        <dbReference type="EMBL" id="KZV30943.1"/>
    </source>
</evidence>
<dbReference type="EMBL" id="KV007770">
    <property type="protein sequence ID" value="KZV30943.1"/>
    <property type="molecule type" value="Genomic_DNA"/>
</dbReference>
<keyword evidence="2" id="KW-1185">Reference proteome</keyword>
<protein>
    <submittedName>
        <fullName evidence="1">Pentatricopeptide repeat-containing protein isoform 1</fullName>
    </submittedName>
</protein>
<gene>
    <name evidence="1" type="ORF">F511_20489</name>
</gene>
<sequence length="392" mass="44912">MADDTDEVFDFSNVMFTREDLINALNEMVYEYKKLYQTFEDVKAKNKCLKDKSDDASFLQLDDSDSLKELTKALAVKAGYFDAVTHSQFDLMVAIMGGIRINWSRILFRILKAMVVPSTKQAHGFAVQLSLQLEGVPRLNLGKSKALLSLKILSVKSVDTFVAKNKSAQADLVEEKEFTGDTERTTASKAKWLEEILEVPHDETLPLAVLYRTLRAKHYPPSATTRKPITEIRWSQGIHIREVNWCTRSILKIAPVDMGKEILVEIPKGNLIKETINLIFVDLEFFIKIRDQYLPKGLEFIFMPRCGYSRMFGFLYLATNNDSLVQFTEATLDTVFRDFQHGQRAEHFFAFFEEGAHEESDGYHETHLIVTVHSEYVPSRLCRQNEDKAARA</sequence>